<dbReference type="Gene3D" id="3.90.1720.10">
    <property type="entry name" value="endopeptidase domain like (from Nostoc punctiforme)"/>
    <property type="match status" value="1"/>
</dbReference>
<dbReference type="InterPro" id="IPR024453">
    <property type="entry name" value="Peptidase_C92"/>
</dbReference>
<dbReference type="GO" id="GO:0016787">
    <property type="term" value="F:hydrolase activity"/>
    <property type="evidence" value="ECO:0007669"/>
    <property type="project" value="UniProtKB-KW"/>
</dbReference>
<dbReference type="STRING" id="343874.GCA_000805695_02507"/>
<sequence>MVNSWIKSNNSFRMKKIFVLFPIFLLLFTLTMNSCTKSKILKEKHSISLQNIQNGDLIFVGAQTEELSGAINRVTKINNETNFDHVGLIEKTADSIFVLHAAPMGGSQREEIHHFYTSQTEKNNKIVIYRLKNEYQSTIPHAIEKAKTMLGKPYNWLYILNDDELYCSDFIERAFRDDNVFELIPMNFKNKGTGIIDDFWIDFYRKKGKDVPQNEPGTNPNQLATSEKLVRIGEITL</sequence>
<gene>
    <name evidence="1" type="ORF">NCTC13456_03170</name>
</gene>
<evidence type="ECO:0000313" key="2">
    <source>
        <dbReference type="Proteomes" id="UP000254737"/>
    </source>
</evidence>
<accession>A0A376GGK3</accession>
<protein>
    <submittedName>
        <fullName evidence="1">Uncharacterized distant relative of cell wall-associated hydrolases</fullName>
    </submittedName>
</protein>
<dbReference type="AlphaFoldDB" id="A0A376GGK3"/>
<evidence type="ECO:0000313" key="1">
    <source>
        <dbReference type="EMBL" id="STD59514.1"/>
    </source>
</evidence>
<proteinExistence type="predicted"/>
<dbReference type="InterPro" id="IPR038765">
    <property type="entry name" value="Papain-like_cys_pep_sf"/>
</dbReference>
<keyword evidence="1" id="KW-0378">Hydrolase</keyword>
<organism evidence="1 2">
    <name type="scientific">Empedobacter falsenii</name>
    <dbReference type="NCBI Taxonomy" id="343874"/>
    <lineage>
        <taxon>Bacteria</taxon>
        <taxon>Pseudomonadati</taxon>
        <taxon>Bacteroidota</taxon>
        <taxon>Flavobacteriia</taxon>
        <taxon>Flavobacteriales</taxon>
        <taxon>Weeksellaceae</taxon>
        <taxon>Empedobacter</taxon>
    </lineage>
</organism>
<reference evidence="1 2" key="1">
    <citation type="submission" date="2018-06" db="EMBL/GenBank/DDBJ databases">
        <authorList>
            <consortium name="Pathogen Informatics"/>
            <person name="Doyle S."/>
        </authorList>
    </citation>
    <scope>NUCLEOTIDE SEQUENCE [LARGE SCALE GENOMIC DNA]</scope>
    <source>
        <strain evidence="1 2">NCTC13456</strain>
    </source>
</reference>
<dbReference type="Proteomes" id="UP000254737">
    <property type="component" value="Unassembled WGS sequence"/>
</dbReference>
<dbReference type="EMBL" id="UFXS01000001">
    <property type="protein sequence ID" value="STD59514.1"/>
    <property type="molecule type" value="Genomic_DNA"/>
</dbReference>
<dbReference type="SUPFAM" id="SSF54001">
    <property type="entry name" value="Cysteine proteinases"/>
    <property type="match status" value="1"/>
</dbReference>
<name>A0A376GGK3_9FLAO</name>
<dbReference type="Pfam" id="PF05708">
    <property type="entry name" value="Peptidase_C92"/>
    <property type="match status" value="1"/>
</dbReference>